<sequence>MKNKTSRQYFCTGSHFLCLVYPLMKNKRLFLQIAAVAVAIAAVSLISHYLFFRLDLTSDKRYTISSATKGLMKSLDEPVQINVYLDGDLNAGFLRLKHSCTDYLDEFKVYAGKNIQYQLIDPAKAAEGKDQDAYYASLEKRGMRATMVYEKDADGKAVRKIICPWAEIISHKDTLLVNLLTNMQGHSGEENLNASVENLEYQLTDAIRILNVKENRKVAFLEGNGELPEPEVYDATTALSRYFQVDRGALGNDPKALDPYKVVIIAKPATAFSENEKFIIDQYIMNGGRVLWLIDGSKIDNDFLSRTGQATIAPLDVNLSDMLFGYGVRINPDIVQDVQCASMPINVSRPGEEPQFKPMPWVFQPLLLTSPYNATTRNLASVKANFASSIDFVGVDTLVKKQALLATSNASHVLAPPAMVDLKQMPDPRDHDYFRFQNIPVGGLLEGTFTSAFANRMVPEGINKSASIARKSKYTRMIIVANGDIIRNEVHGTGDNMQLLPLGFDSYTNRQYGNRDFIVNAVLYLSGDDSWLELRSRVVPLRLLNNVATTEGRTTWQIINLVTPLVLLALFAAVFFFLRRRKYS</sequence>
<proteinExistence type="predicted"/>
<name>A0A170YN57_9BACT</name>
<feature type="transmembrane region" description="Helical" evidence="1">
    <location>
        <begin position="29"/>
        <end position="51"/>
    </location>
</feature>
<dbReference type="InterPro" id="IPR019196">
    <property type="entry name" value="ABC_transp_unknown"/>
</dbReference>
<evidence type="ECO:0000313" key="4">
    <source>
        <dbReference type="EMBL" id="GAT61929.1"/>
    </source>
</evidence>
<reference evidence="5" key="2">
    <citation type="journal article" date="2017" name="Genome Announc.">
        <title>Draft genome sequence of Paludibacter jiangxiensis NM7(T), a propionate-producing fermentative bacterium.</title>
        <authorList>
            <person name="Qiu Y.-L."/>
            <person name="Tourlousse D.M."/>
            <person name="Matsuura N."/>
            <person name="Ohashi A."/>
            <person name="Sekiguchi Y."/>
        </authorList>
    </citation>
    <scope>NUCLEOTIDE SEQUENCE [LARGE SCALE GENOMIC DNA]</scope>
    <source>
        <strain evidence="5">NM7</strain>
    </source>
</reference>
<dbReference type="EMBL" id="BDCR01000001">
    <property type="protein sequence ID" value="GAT61929.1"/>
    <property type="molecule type" value="Genomic_DNA"/>
</dbReference>
<organism evidence="4 5">
    <name type="scientific">Paludibacter jiangxiensis</name>
    <dbReference type="NCBI Taxonomy" id="681398"/>
    <lineage>
        <taxon>Bacteria</taxon>
        <taxon>Pseudomonadati</taxon>
        <taxon>Bacteroidota</taxon>
        <taxon>Bacteroidia</taxon>
        <taxon>Bacteroidales</taxon>
        <taxon>Paludibacteraceae</taxon>
        <taxon>Paludibacter</taxon>
    </lineage>
</organism>
<dbReference type="Pfam" id="PF23357">
    <property type="entry name" value="DUF7088"/>
    <property type="match status" value="1"/>
</dbReference>
<dbReference type="InterPro" id="IPR029062">
    <property type="entry name" value="Class_I_gatase-like"/>
</dbReference>
<comment type="caution">
    <text evidence="4">The sequence shown here is derived from an EMBL/GenBank/DDBJ whole genome shotgun (WGS) entry which is preliminary data.</text>
</comment>
<evidence type="ECO:0000313" key="5">
    <source>
        <dbReference type="Proteomes" id="UP000076586"/>
    </source>
</evidence>
<dbReference type="InterPro" id="IPR055396">
    <property type="entry name" value="DUF7088"/>
</dbReference>
<feature type="domain" description="ABC-type uncharacterised transport system" evidence="2">
    <location>
        <begin position="216"/>
        <end position="521"/>
    </location>
</feature>
<evidence type="ECO:0000259" key="3">
    <source>
        <dbReference type="Pfam" id="PF23357"/>
    </source>
</evidence>
<dbReference type="InterPro" id="IPR019863">
    <property type="entry name" value="Motility-assoc_ABC-rel_GldG"/>
</dbReference>
<keyword evidence="1" id="KW-0472">Membrane</keyword>
<evidence type="ECO:0000259" key="2">
    <source>
        <dbReference type="Pfam" id="PF09822"/>
    </source>
</evidence>
<feature type="transmembrane region" description="Helical" evidence="1">
    <location>
        <begin position="558"/>
        <end position="578"/>
    </location>
</feature>
<dbReference type="STRING" id="681398.PJIAN_1518"/>
<dbReference type="SUPFAM" id="SSF52317">
    <property type="entry name" value="Class I glutamine amidotransferase-like"/>
    <property type="match status" value="1"/>
</dbReference>
<keyword evidence="1" id="KW-0812">Transmembrane</keyword>
<reference evidence="5" key="1">
    <citation type="submission" date="2016-04" db="EMBL/GenBank/DDBJ databases">
        <title>Draft genome sequence of Paludibacter jiangxiensis strain NM7.</title>
        <authorList>
            <person name="Qiu Y."/>
            <person name="Matsuura N."/>
            <person name="Ohashi A."/>
            <person name="Tourlousse M.D."/>
            <person name="Sekiguchi Y."/>
        </authorList>
    </citation>
    <scope>NUCLEOTIDE SEQUENCE [LARGE SCALE GENOMIC DNA]</scope>
    <source>
        <strain evidence="5">NM7</strain>
    </source>
</reference>
<protein>
    <submittedName>
        <fullName evidence="4">ABC-2 type transport system permease protein</fullName>
    </submittedName>
</protein>
<keyword evidence="5" id="KW-1185">Reference proteome</keyword>
<dbReference type="Pfam" id="PF09822">
    <property type="entry name" value="ABC_transp_aux"/>
    <property type="match status" value="1"/>
</dbReference>
<gene>
    <name evidence="4" type="ORF">PJIAN_1518</name>
</gene>
<dbReference type="Proteomes" id="UP000076586">
    <property type="component" value="Unassembled WGS sequence"/>
</dbReference>
<keyword evidence="1" id="KW-1133">Transmembrane helix</keyword>
<dbReference type="AlphaFoldDB" id="A0A170YN57"/>
<evidence type="ECO:0000256" key="1">
    <source>
        <dbReference type="SAM" id="Phobius"/>
    </source>
</evidence>
<dbReference type="NCBIfam" id="TIGR03521">
    <property type="entry name" value="GldG"/>
    <property type="match status" value="1"/>
</dbReference>
<feature type="domain" description="DUF7088" evidence="3">
    <location>
        <begin position="58"/>
        <end position="168"/>
    </location>
</feature>
<accession>A0A170YN57</accession>